<reference evidence="5" key="1">
    <citation type="journal article" date="2019" name="Int. J. Syst. Evol. Microbiol.">
        <title>The Global Catalogue of Microorganisms (GCM) 10K type strain sequencing project: providing services to taxonomists for standard genome sequencing and annotation.</title>
        <authorList>
            <consortium name="The Broad Institute Genomics Platform"/>
            <consortium name="The Broad Institute Genome Sequencing Center for Infectious Disease"/>
            <person name="Wu L."/>
            <person name="Ma J."/>
        </authorList>
    </citation>
    <scope>NUCLEOTIDE SEQUENCE [LARGE SCALE GENOMIC DNA]</scope>
    <source>
        <strain evidence="5">CCM 8980</strain>
    </source>
</reference>
<dbReference type="EC" id="3.6.-.-" evidence="4"/>
<dbReference type="InterPro" id="IPR015797">
    <property type="entry name" value="NUDIX_hydrolase-like_dom_sf"/>
</dbReference>
<dbReference type="GO" id="GO:0016787">
    <property type="term" value="F:hydrolase activity"/>
    <property type="evidence" value="ECO:0007669"/>
    <property type="project" value="UniProtKB-KW"/>
</dbReference>
<dbReference type="Pfam" id="PF00293">
    <property type="entry name" value="NUDIX"/>
    <property type="match status" value="1"/>
</dbReference>
<evidence type="ECO:0000256" key="1">
    <source>
        <dbReference type="ARBA" id="ARBA00001946"/>
    </source>
</evidence>
<dbReference type="Proteomes" id="UP001597196">
    <property type="component" value="Unassembled WGS sequence"/>
</dbReference>
<evidence type="ECO:0000313" key="5">
    <source>
        <dbReference type="Proteomes" id="UP001597196"/>
    </source>
</evidence>
<evidence type="ECO:0000256" key="2">
    <source>
        <dbReference type="ARBA" id="ARBA00022801"/>
    </source>
</evidence>
<dbReference type="InterPro" id="IPR020084">
    <property type="entry name" value="NUDIX_hydrolase_CS"/>
</dbReference>
<dbReference type="PANTHER" id="PTHR11839">
    <property type="entry name" value="UDP/ADP-SUGAR PYROPHOSPHATASE"/>
    <property type="match status" value="1"/>
</dbReference>
<comment type="caution">
    <text evidence="4">The sequence shown here is derived from an EMBL/GenBank/DDBJ whole genome shotgun (WGS) entry which is preliminary data.</text>
</comment>
<dbReference type="Gene3D" id="3.90.79.10">
    <property type="entry name" value="Nucleoside Triphosphate Pyrophosphohydrolase"/>
    <property type="match status" value="1"/>
</dbReference>
<evidence type="ECO:0000313" key="4">
    <source>
        <dbReference type="EMBL" id="MFD1430709.1"/>
    </source>
</evidence>
<organism evidence="4 5">
    <name type="scientific">Lacticaseibacillus mingshuiensis</name>
    <dbReference type="NCBI Taxonomy" id="2799574"/>
    <lineage>
        <taxon>Bacteria</taxon>
        <taxon>Bacillati</taxon>
        <taxon>Bacillota</taxon>
        <taxon>Bacilli</taxon>
        <taxon>Lactobacillales</taxon>
        <taxon>Lactobacillaceae</taxon>
        <taxon>Lacticaseibacillus</taxon>
    </lineage>
</organism>
<dbReference type="CDD" id="cd03424">
    <property type="entry name" value="NUDIX_ADPRase_Nudt5_UGPPase_Nudt14"/>
    <property type="match status" value="1"/>
</dbReference>
<dbReference type="RefSeq" id="WP_203637150.1">
    <property type="nucleotide sequence ID" value="NZ_BOLR01000022.1"/>
</dbReference>
<keyword evidence="2 4" id="KW-0378">Hydrolase</keyword>
<dbReference type="SUPFAM" id="SSF55811">
    <property type="entry name" value="Nudix"/>
    <property type="match status" value="1"/>
</dbReference>
<keyword evidence="5" id="KW-1185">Reference proteome</keyword>
<dbReference type="PANTHER" id="PTHR11839:SF18">
    <property type="entry name" value="NUDIX HYDROLASE DOMAIN-CONTAINING PROTEIN"/>
    <property type="match status" value="1"/>
</dbReference>
<dbReference type="InterPro" id="IPR000086">
    <property type="entry name" value="NUDIX_hydrolase_dom"/>
</dbReference>
<comment type="cofactor">
    <cofactor evidence="1">
        <name>Mg(2+)</name>
        <dbReference type="ChEBI" id="CHEBI:18420"/>
    </cofactor>
</comment>
<accession>A0ABW4CIQ0</accession>
<dbReference type="PROSITE" id="PS51462">
    <property type="entry name" value="NUDIX"/>
    <property type="match status" value="1"/>
</dbReference>
<name>A0ABW4CIQ0_9LACO</name>
<sequence>MAKEVIRSEKTLYRGQILTLSQATVLLQDGTTATREIVRTTGAAAILALNGDKALFVRQWRTPLNRETLELVAGKIEPKETPLDAAKRELNEEAGLEAGTWRPLTSFFQSAGFSDAKTTLFLATGLTPALRKRAMDPGEFVQVQWLTLAQAQAAQQDGRLCDAKSTLGLALWELEQKAGHAHG</sequence>
<evidence type="ECO:0000259" key="3">
    <source>
        <dbReference type="PROSITE" id="PS51462"/>
    </source>
</evidence>
<dbReference type="PROSITE" id="PS00893">
    <property type="entry name" value="NUDIX_BOX"/>
    <property type="match status" value="1"/>
</dbReference>
<feature type="domain" description="Nudix hydrolase" evidence="3">
    <location>
        <begin position="39"/>
        <end position="175"/>
    </location>
</feature>
<dbReference type="EMBL" id="JBHTOC010000016">
    <property type="protein sequence ID" value="MFD1430709.1"/>
    <property type="molecule type" value="Genomic_DNA"/>
</dbReference>
<proteinExistence type="predicted"/>
<gene>
    <name evidence="4" type="ORF">ACFQ4P_10710</name>
</gene>
<protein>
    <submittedName>
        <fullName evidence="4">NUDIX hydrolase</fullName>
        <ecNumber evidence="4">3.6.-.-</ecNumber>
    </submittedName>
</protein>